<feature type="domain" description="MobA-like NTP transferase" evidence="1">
    <location>
        <begin position="17"/>
        <end position="172"/>
    </location>
</feature>
<dbReference type="Pfam" id="PF12804">
    <property type="entry name" value="NTP_transf_3"/>
    <property type="match status" value="1"/>
</dbReference>
<dbReference type="PANTHER" id="PTHR43777">
    <property type="entry name" value="MOLYBDENUM COFACTOR CYTIDYLYLTRANSFERASE"/>
    <property type="match status" value="1"/>
</dbReference>
<dbReference type="Gene3D" id="3.90.550.10">
    <property type="entry name" value="Spore Coat Polysaccharide Biosynthesis Protein SpsA, Chain A"/>
    <property type="match status" value="1"/>
</dbReference>
<dbReference type="InterPro" id="IPR025877">
    <property type="entry name" value="MobA-like_NTP_Trfase"/>
</dbReference>
<reference evidence="2" key="1">
    <citation type="submission" date="2020-05" db="EMBL/GenBank/DDBJ databases">
        <authorList>
            <person name="Chiriac C."/>
            <person name="Salcher M."/>
            <person name="Ghai R."/>
            <person name="Kavagutti S V."/>
        </authorList>
    </citation>
    <scope>NUCLEOTIDE SEQUENCE</scope>
</reference>
<dbReference type="SUPFAM" id="SSF53448">
    <property type="entry name" value="Nucleotide-diphospho-sugar transferases"/>
    <property type="match status" value="1"/>
</dbReference>
<dbReference type="GO" id="GO:0016779">
    <property type="term" value="F:nucleotidyltransferase activity"/>
    <property type="evidence" value="ECO:0007669"/>
    <property type="project" value="UniProtKB-ARBA"/>
</dbReference>
<evidence type="ECO:0000313" key="2">
    <source>
        <dbReference type="EMBL" id="CAB5011795.1"/>
    </source>
</evidence>
<dbReference type="CDD" id="cd04182">
    <property type="entry name" value="GT_2_like_f"/>
    <property type="match status" value="1"/>
</dbReference>
<organism evidence="2">
    <name type="scientific">freshwater metagenome</name>
    <dbReference type="NCBI Taxonomy" id="449393"/>
    <lineage>
        <taxon>unclassified sequences</taxon>
        <taxon>metagenomes</taxon>
        <taxon>ecological metagenomes</taxon>
    </lineage>
</organism>
<accession>A0A6J7Q482</accession>
<evidence type="ECO:0000259" key="1">
    <source>
        <dbReference type="Pfam" id="PF12804"/>
    </source>
</evidence>
<name>A0A6J7Q482_9ZZZZ</name>
<protein>
    <submittedName>
        <fullName evidence="2">Unannotated protein</fullName>
    </submittedName>
</protein>
<dbReference type="EMBL" id="CAFBOS010000165">
    <property type="protein sequence ID" value="CAB5011795.1"/>
    <property type="molecule type" value="Genomic_DNA"/>
</dbReference>
<sequence>MVGSLTRATLGDMTILAVVLAAGGGTRFHGATHKLLAPLRGRPVLQHAVEHAHEAALDETVVITGAAAVTSIRFPPGVHVVHNEHWESGQATSLQIALAYARSAGHSAIVVGLGDQPFVPAQAWRLVAQADALLAVAVLDGQRTPPVKIDAALWDDLPTSGDEGARVLLRRRPDLVVPVACPGSPVDIDTAEDLTEWN</sequence>
<dbReference type="AlphaFoldDB" id="A0A6J7Q482"/>
<dbReference type="InterPro" id="IPR029044">
    <property type="entry name" value="Nucleotide-diphossugar_trans"/>
</dbReference>
<dbReference type="PANTHER" id="PTHR43777:SF1">
    <property type="entry name" value="MOLYBDENUM COFACTOR CYTIDYLYLTRANSFERASE"/>
    <property type="match status" value="1"/>
</dbReference>
<proteinExistence type="predicted"/>
<gene>
    <name evidence="2" type="ORF">UFOPK3967_02274</name>
</gene>